<gene>
    <name evidence="1" type="ORF">DNK47_02100</name>
</gene>
<dbReference type="Proteomes" id="UP000249762">
    <property type="component" value="Unassembled WGS sequence"/>
</dbReference>
<accession>A0A328PRP7</accession>
<protein>
    <submittedName>
        <fullName evidence="1">Uncharacterized protein</fullName>
    </submittedName>
</protein>
<name>A0A328PRP7_9MOLU</name>
<sequence>MGILTLAGLGVPFYLLTGRKCSLVRANELQKISLNVSETVLECAENGRNYSIYLAPAENSKSNQQEISFKVVDNNSEKKVKWGQESQRGDEWDEWGIAIYKNGTEKGKETKIRVPVGNVYNKGKVLITCQKSKLKFKDESKACSGGSILMNTKLKFDIDSLGNVKIQSANFDWADDFKPNRQFCNY</sequence>
<proteinExistence type="predicted"/>
<keyword evidence="2" id="KW-1185">Reference proteome</keyword>
<evidence type="ECO:0000313" key="1">
    <source>
        <dbReference type="EMBL" id="RAO94987.1"/>
    </source>
</evidence>
<comment type="caution">
    <text evidence="1">The sequence shown here is derived from an EMBL/GenBank/DDBJ whole genome shotgun (WGS) entry which is preliminary data.</text>
</comment>
<dbReference type="EMBL" id="QKVO01000007">
    <property type="protein sequence ID" value="RAO94987.1"/>
    <property type="molecule type" value="Genomic_DNA"/>
</dbReference>
<dbReference type="AlphaFoldDB" id="A0A328PRP7"/>
<evidence type="ECO:0000313" key="2">
    <source>
        <dbReference type="Proteomes" id="UP000249762"/>
    </source>
</evidence>
<organism evidence="1 2">
    <name type="scientific">Mycoplasma wenyonii</name>
    <dbReference type="NCBI Taxonomy" id="65123"/>
    <lineage>
        <taxon>Bacteria</taxon>
        <taxon>Bacillati</taxon>
        <taxon>Mycoplasmatota</taxon>
        <taxon>Mollicutes</taxon>
        <taxon>Mycoplasmataceae</taxon>
        <taxon>Mycoplasma</taxon>
    </lineage>
</organism>
<reference evidence="2" key="1">
    <citation type="submission" date="2018-06" db="EMBL/GenBank/DDBJ databases">
        <authorList>
            <person name="Martinez Ocampo F."/>
            <person name="Quiroz Castaneda R.E."/>
            <person name="Rojas Lopez X."/>
        </authorList>
    </citation>
    <scope>NUCLEOTIDE SEQUENCE [LARGE SCALE GENOMIC DNA]</scope>
    <source>
        <strain evidence="2">INIFAP02</strain>
    </source>
</reference>